<reference evidence="4 5" key="1">
    <citation type="submission" date="2023-06" db="EMBL/GenBank/DDBJ databases">
        <title>Novel species in genus Planococcus.</title>
        <authorList>
            <person name="Ning S."/>
        </authorList>
    </citation>
    <scope>NUCLEOTIDE SEQUENCE [LARGE SCALE GENOMIC DNA]</scope>
    <source>
        <strain evidence="4 5">N064</strain>
    </source>
</reference>
<organism evidence="4 5">
    <name type="scientific">Planococcus liqunii</name>
    <dbReference type="NCBI Taxonomy" id="3058394"/>
    <lineage>
        <taxon>Bacteria</taxon>
        <taxon>Bacillati</taxon>
        <taxon>Bacillota</taxon>
        <taxon>Bacilli</taxon>
        <taxon>Bacillales</taxon>
        <taxon>Caryophanaceae</taxon>
        <taxon>Planococcus</taxon>
    </lineage>
</organism>
<dbReference type="RefSeq" id="WP_301725486.1">
    <property type="nucleotide sequence ID" value="NZ_JAUJWW010000001.1"/>
</dbReference>
<comment type="similarity">
    <text evidence="1">Belongs to the bacterial sugar transferase family.</text>
</comment>
<keyword evidence="2" id="KW-0472">Membrane</keyword>
<accession>A0ABT8MNN1</accession>
<evidence type="ECO:0000313" key="5">
    <source>
        <dbReference type="Proteomes" id="UP001172054"/>
    </source>
</evidence>
<feature type="transmembrane region" description="Helical" evidence="2">
    <location>
        <begin position="12"/>
        <end position="33"/>
    </location>
</feature>
<proteinExistence type="inferred from homology"/>
<dbReference type="InterPro" id="IPR003362">
    <property type="entry name" value="Bact_transf"/>
</dbReference>
<dbReference type="GO" id="GO:0016740">
    <property type="term" value="F:transferase activity"/>
    <property type="evidence" value="ECO:0007669"/>
    <property type="project" value="UniProtKB-KW"/>
</dbReference>
<dbReference type="EMBL" id="JAUJWW010000001">
    <property type="protein sequence ID" value="MDN7226438.1"/>
    <property type="molecule type" value="Genomic_DNA"/>
</dbReference>
<protein>
    <submittedName>
        <fullName evidence="4">Sugar transferase</fullName>
        <ecNumber evidence="4">2.7.8.-</ecNumber>
    </submittedName>
</protein>
<dbReference type="PANTHER" id="PTHR30576">
    <property type="entry name" value="COLANIC BIOSYNTHESIS UDP-GLUCOSE LIPID CARRIER TRANSFERASE"/>
    <property type="match status" value="1"/>
</dbReference>
<dbReference type="Proteomes" id="UP001172054">
    <property type="component" value="Unassembled WGS sequence"/>
</dbReference>
<dbReference type="PANTHER" id="PTHR30576:SF0">
    <property type="entry name" value="UNDECAPRENYL-PHOSPHATE N-ACETYLGALACTOSAMINYL 1-PHOSPHATE TRANSFERASE-RELATED"/>
    <property type="match status" value="1"/>
</dbReference>
<evidence type="ECO:0000313" key="4">
    <source>
        <dbReference type="EMBL" id="MDN7226438.1"/>
    </source>
</evidence>
<sequence>MYKNYFKRVLDFIISLLFMPFLIVIILIVGLVIKIEDRGPAFYSAKRLGKNGSTYKMYKFRTMKVNAPDIRNEDGSTFNAENDTRLLKSGKLLRKLSIDELPQLINVFKGNMSIIGPRPDLPETINMYTKLQRKKLEVKPGITGYTQAYFRNSILQEEKFDFDAEYARNVSFSQDLAILIKTFRTVIFKENVYKGDSYGK</sequence>
<evidence type="ECO:0000256" key="2">
    <source>
        <dbReference type="SAM" id="Phobius"/>
    </source>
</evidence>
<comment type="caution">
    <text evidence="4">The sequence shown here is derived from an EMBL/GenBank/DDBJ whole genome shotgun (WGS) entry which is preliminary data.</text>
</comment>
<keyword evidence="2" id="KW-1133">Transmembrane helix</keyword>
<gene>
    <name evidence="4" type="ORF">QWY15_03935</name>
</gene>
<evidence type="ECO:0000259" key="3">
    <source>
        <dbReference type="Pfam" id="PF02397"/>
    </source>
</evidence>
<keyword evidence="4" id="KW-0808">Transferase</keyword>
<keyword evidence="2" id="KW-0812">Transmembrane</keyword>
<keyword evidence="5" id="KW-1185">Reference proteome</keyword>
<name>A0ABT8MNN1_9BACL</name>
<evidence type="ECO:0000256" key="1">
    <source>
        <dbReference type="ARBA" id="ARBA00006464"/>
    </source>
</evidence>
<dbReference type="EC" id="2.7.8.-" evidence="4"/>
<dbReference type="Pfam" id="PF02397">
    <property type="entry name" value="Bac_transf"/>
    <property type="match status" value="1"/>
</dbReference>
<feature type="domain" description="Bacterial sugar transferase" evidence="3">
    <location>
        <begin position="7"/>
        <end position="187"/>
    </location>
</feature>